<evidence type="ECO:0000313" key="6">
    <source>
        <dbReference type="RefSeq" id="XP_015585177.1"/>
    </source>
</evidence>
<dbReference type="Gene3D" id="3.10.20.90">
    <property type="entry name" value="Phosphatidylinositol 3-kinase Catalytic Subunit, Chain A, domain 1"/>
    <property type="match status" value="2"/>
</dbReference>
<evidence type="ECO:0000256" key="1">
    <source>
        <dbReference type="ARBA" id="ARBA00004123"/>
    </source>
</evidence>
<dbReference type="PANTHER" id="PTHR47187:SF1">
    <property type="entry name" value="NFATC2-INTERACTING PROTEIN"/>
    <property type="match status" value="1"/>
</dbReference>
<dbReference type="RefSeq" id="XP_015585178.1">
    <property type="nucleotide sequence ID" value="XM_015729692.2"/>
</dbReference>
<dbReference type="InterPro" id="IPR052324">
    <property type="entry name" value="NFATC2-Int_DNA_Repair"/>
</dbReference>
<dbReference type="Pfam" id="PF11976">
    <property type="entry name" value="Rad60-SLD"/>
    <property type="match status" value="1"/>
</dbReference>
<evidence type="ECO:0000256" key="2">
    <source>
        <dbReference type="ARBA" id="ARBA00023242"/>
    </source>
</evidence>
<dbReference type="PROSITE" id="PS50053">
    <property type="entry name" value="UBIQUITIN_2"/>
    <property type="match status" value="1"/>
</dbReference>
<keyword evidence="2" id="KW-0539">Nucleus</keyword>
<accession>A0AAJ7VWT4</accession>
<evidence type="ECO:0000313" key="8">
    <source>
        <dbReference type="RefSeq" id="XP_024936021.1"/>
    </source>
</evidence>
<reference evidence="5 6" key="1">
    <citation type="submission" date="2025-04" db="UniProtKB">
        <authorList>
            <consortium name="RefSeq"/>
        </authorList>
    </citation>
    <scope>IDENTIFICATION</scope>
</reference>
<dbReference type="InterPro" id="IPR029071">
    <property type="entry name" value="Ubiquitin-like_domsf"/>
</dbReference>
<dbReference type="PANTHER" id="PTHR47187">
    <property type="entry name" value="NFATC2-INTERACTING PROTEIN"/>
    <property type="match status" value="1"/>
</dbReference>
<dbReference type="Proteomes" id="UP000694920">
    <property type="component" value="Unplaced"/>
</dbReference>
<dbReference type="SUPFAM" id="SSF54236">
    <property type="entry name" value="Ubiquitin-like"/>
    <property type="match status" value="2"/>
</dbReference>
<gene>
    <name evidence="5 6 7 8" type="primary">LOC107262955</name>
</gene>
<proteinExistence type="predicted"/>
<dbReference type="RefSeq" id="XP_015585176.1">
    <property type="nucleotide sequence ID" value="XM_015729690.2"/>
</dbReference>
<dbReference type="GO" id="GO:0005634">
    <property type="term" value="C:nucleus"/>
    <property type="evidence" value="ECO:0007669"/>
    <property type="project" value="UniProtKB-SubCell"/>
</dbReference>
<evidence type="ECO:0000313" key="7">
    <source>
        <dbReference type="RefSeq" id="XP_015585178.1"/>
    </source>
</evidence>
<dbReference type="InterPro" id="IPR022617">
    <property type="entry name" value="Rad60/SUMO-like_dom"/>
</dbReference>
<feature type="domain" description="Ubiquitin-like" evidence="3">
    <location>
        <begin position="240"/>
        <end position="312"/>
    </location>
</feature>
<dbReference type="GeneID" id="107262955"/>
<comment type="subcellular location">
    <subcellularLocation>
        <location evidence="1">Nucleus</location>
    </subcellularLocation>
</comment>
<dbReference type="RefSeq" id="XP_024936021.1">
    <property type="nucleotide sequence ID" value="XM_025080253.1"/>
</dbReference>
<evidence type="ECO:0000259" key="3">
    <source>
        <dbReference type="PROSITE" id="PS50053"/>
    </source>
</evidence>
<dbReference type="CDD" id="cd01763">
    <property type="entry name" value="Ubl_SUMO_like"/>
    <property type="match status" value="1"/>
</dbReference>
<dbReference type="GO" id="GO:0045944">
    <property type="term" value="P:positive regulation of transcription by RNA polymerase II"/>
    <property type="evidence" value="ECO:0007669"/>
    <property type="project" value="TreeGrafter"/>
</dbReference>
<sequence>MDVICCDTSSDDEDFCYTNSVTKLKVLKEKSSNIRHIPEDERKIKPQKQEKILAVVNVANYNDVIEDATSGLMITEQLPRKSKRIKQKRVTVPEAQPKLRNRRKKKNVLDSDLDIISVDDDAVICVDGNDSFSISSSLNTINNEDDDFPIDVKIYWRYRSIVHFELHQHESFQKVFEHFAAIESVPVENIVITRKELRISRNDSPASINLSVIDILEGGISDLQSAGQSNDNECVDETMCKIKIQLADKRKLVVMLKNDQKFKTVFLSCAEQLKLQESRIKLLFDGEEISDSDTPESLDLEQEACIDLRVLT</sequence>
<dbReference type="CTD" id="42748"/>
<dbReference type="InterPro" id="IPR000626">
    <property type="entry name" value="Ubiquitin-like_dom"/>
</dbReference>
<dbReference type="RefSeq" id="XP_015585177.1">
    <property type="nucleotide sequence ID" value="XM_015729691.2"/>
</dbReference>
<evidence type="ECO:0000313" key="4">
    <source>
        <dbReference type="Proteomes" id="UP000694920"/>
    </source>
</evidence>
<evidence type="ECO:0000313" key="5">
    <source>
        <dbReference type="RefSeq" id="XP_015585176.1"/>
    </source>
</evidence>
<dbReference type="KEGG" id="ccin:107262955"/>
<organism evidence="4 8">
    <name type="scientific">Cephus cinctus</name>
    <name type="common">Wheat stem sawfly</name>
    <dbReference type="NCBI Taxonomy" id="211228"/>
    <lineage>
        <taxon>Eukaryota</taxon>
        <taxon>Metazoa</taxon>
        <taxon>Ecdysozoa</taxon>
        <taxon>Arthropoda</taxon>
        <taxon>Hexapoda</taxon>
        <taxon>Insecta</taxon>
        <taxon>Pterygota</taxon>
        <taxon>Neoptera</taxon>
        <taxon>Endopterygota</taxon>
        <taxon>Hymenoptera</taxon>
        <taxon>Cephoidea</taxon>
        <taxon>Cephidae</taxon>
        <taxon>Cephus</taxon>
    </lineage>
</organism>
<name>A0AAJ7VWT4_CEPCN</name>
<protein>
    <submittedName>
        <fullName evidence="5 6">Uncharacterized protein CG4449</fullName>
    </submittedName>
</protein>
<keyword evidence="4" id="KW-1185">Reference proteome</keyword>
<dbReference type="AlphaFoldDB" id="A0AAJ7VWT4"/>